<dbReference type="CDD" id="cd18727">
    <property type="entry name" value="PIN_Swt1-like"/>
    <property type="match status" value="1"/>
</dbReference>
<accession>A0A4S8N0N9</accession>
<dbReference type="Gene3D" id="3.40.50.1010">
    <property type="entry name" value="5'-nuclease"/>
    <property type="match status" value="1"/>
</dbReference>
<dbReference type="OrthoDB" id="2017974at2759"/>
<evidence type="ECO:0000313" key="2">
    <source>
        <dbReference type="EMBL" id="THV08434.1"/>
    </source>
</evidence>
<dbReference type="Proteomes" id="UP000297245">
    <property type="component" value="Unassembled WGS sequence"/>
</dbReference>
<keyword evidence="3" id="KW-1185">Reference proteome</keyword>
<dbReference type="SUPFAM" id="SSF88723">
    <property type="entry name" value="PIN domain-like"/>
    <property type="match status" value="1"/>
</dbReference>
<proteinExistence type="predicted"/>
<organism evidence="2 3">
    <name type="scientific">Dendrothele bispora (strain CBS 962.96)</name>
    <dbReference type="NCBI Taxonomy" id="1314807"/>
    <lineage>
        <taxon>Eukaryota</taxon>
        <taxon>Fungi</taxon>
        <taxon>Dikarya</taxon>
        <taxon>Basidiomycota</taxon>
        <taxon>Agaricomycotina</taxon>
        <taxon>Agaricomycetes</taxon>
        <taxon>Agaricomycetidae</taxon>
        <taxon>Agaricales</taxon>
        <taxon>Agaricales incertae sedis</taxon>
        <taxon>Dendrothele</taxon>
    </lineage>
</organism>
<dbReference type="InterPro" id="IPR029060">
    <property type="entry name" value="PIN-like_dom_sf"/>
</dbReference>
<evidence type="ECO:0000313" key="3">
    <source>
        <dbReference type="Proteomes" id="UP000297245"/>
    </source>
</evidence>
<gene>
    <name evidence="2" type="ORF">K435DRAFT_10905</name>
</gene>
<dbReference type="GO" id="GO:0005634">
    <property type="term" value="C:nucleus"/>
    <property type="evidence" value="ECO:0007669"/>
    <property type="project" value="TreeGrafter"/>
</dbReference>
<feature type="domain" description="PIN" evidence="1">
    <location>
        <begin position="10"/>
        <end position="130"/>
    </location>
</feature>
<dbReference type="InterPro" id="IPR052626">
    <property type="entry name" value="SWT1_Regulator"/>
</dbReference>
<dbReference type="AlphaFoldDB" id="A0A4S8N0N9"/>
<dbReference type="PANTHER" id="PTHR16161:SF0">
    <property type="entry name" value="TRANSCRIPTIONAL PROTEIN SWT1"/>
    <property type="match status" value="1"/>
</dbReference>
<name>A0A4S8N0N9_DENBC</name>
<reference evidence="2 3" key="1">
    <citation type="journal article" date="2019" name="Nat. Ecol. Evol.">
        <title>Megaphylogeny resolves global patterns of mushroom evolution.</title>
        <authorList>
            <person name="Varga T."/>
            <person name="Krizsan K."/>
            <person name="Foldi C."/>
            <person name="Dima B."/>
            <person name="Sanchez-Garcia M."/>
            <person name="Sanchez-Ramirez S."/>
            <person name="Szollosi G.J."/>
            <person name="Szarkandi J.G."/>
            <person name="Papp V."/>
            <person name="Albert L."/>
            <person name="Andreopoulos W."/>
            <person name="Angelini C."/>
            <person name="Antonin V."/>
            <person name="Barry K.W."/>
            <person name="Bougher N.L."/>
            <person name="Buchanan P."/>
            <person name="Buyck B."/>
            <person name="Bense V."/>
            <person name="Catcheside P."/>
            <person name="Chovatia M."/>
            <person name="Cooper J."/>
            <person name="Damon W."/>
            <person name="Desjardin D."/>
            <person name="Finy P."/>
            <person name="Geml J."/>
            <person name="Haridas S."/>
            <person name="Hughes K."/>
            <person name="Justo A."/>
            <person name="Karasinski D."/>
            <person name="Kautmanova I."/>
            <person name="Kiss B."/>
            <person name="Kocsube S."/>
            <person name="Kotiranta H."/>
            <person name="LaButti K.M."/>
            <person name="Lechner B.E."/>
            <person name="Liimatainen K."/>
            <person name="Lipzen A."/>
            <person name="Lukacs Z."/>
            <person name="Mihaltcheva S."/>
            <person name="Morgado L.N."/>
            <person name="Niskanen T."/>
            <person name="Noordeloos M.E."/>
            <person name="Ohm R.A."/>
            <person name="Ortiz-Santana B."/>
            <person name="Ovrebo C."/>
            <person name="Racz N."/>
            <person name="Riley R."/>
            <person name="Savchenko A."/>
            <person name="Shiryaev A."/>
            <person name="Soop K."/>
            <person name="Spirin V."/>
            <person name="Szebenyi C."/>
            <person name="Tomsovsky M."/>
            <person name="Tulloss R.E."/>
            <person name="Uehling J."/>
            <person name="Grigoriev I.V."/>
            <person name="Vagvolgyi C."/>
            <person name="Papp T."/>
            <person name="Martin F.M."/>
            <person name="Miettinen O."/>
            <person name="Hibbett D.S."/>
            <person name="Nagy L.G."/>
        </authorList>
    </citation>
    <scope>NUCLEOTIDE SEQUENCE [LARGE SCALE GENOMIC DNA]</scope>
    <source>
        <strain evidence="2 3">CBS 962.96</strain>
    </source>
</reference>
<sequence length="360" mass="41376">MKAPLEESQAFLVLDTNVLLHDLNVFVNFVKDIERLRIPLIVVIPRAVLSELDGQKNDVGLQWFSRRASSWIFEEMRRTQHVKGQASSETIFVPSEQRLLTNDEKILNCALYFSQRRHTLLCTGDKNLCILAQSEAQGTIGIIEFNQRVAWSSRRLAESIFPHEVVDFDAFSDNYGKNYKKASVMKEENDNSMSMDVDEDDLTMTLVDARTSLHIQVINHFKTLLAELVVCLEKKTPATSAPSMHAPPISIHAPKRRPTNPNPISEWSLSELLDYLEYKDSKLDDVLKRPHPPLDRFLTPPYTERSGARRGQDWSRQDWLIALGKLKWIGERWQKDCSILESLRDLHPHLETVFGQAMKI</sequence>
<dbReference type="PANTHER" id="PTHR16161">
    <property type="entry name" value="TRANSCRIPTIONAL PROTEIN SWT1"/>
    <property type="match status" value="1"/>
</dbReference>
<evidence type="ECO:0000259" key="1">
    <source>
        <dbReference type="SMART" id="SM00670"/>
    </source>
</evidence>
<dbReference type="SMART" id="SM00670">
    <property type="entry name" value="PINc"/>
    <property type="match status" value="1"/>
</dbReference>
<dbReference type="GO" id="GO:0004540">
    <property type="term" value="F:RNA nuclease activity"/>
    <property type="evidence" value="ECO:0007669"/>
    <property type="project" value="UniProtKB-ARBA"/>
</dbReference>
<protein>
    <recommendedName>
        <fullName evidence="1">PIN domain-containing protein</fullName>
    </recommendedName>
</protein>
<dbReference type="InterPro" id="IPR002716">
    <property type="entry name" value="PIN_dom"/>
</dbReference>
<dbReference type="EMBL" id="ML179035">
    <property type="protein sequence ID" value="THV08434.1"/>
    <property type="molecule type" value="Genomic_DNA"/>
</dbReference>
<dbReference type="Pfam" id="PF13638">
    <property type="entry name" value="PIN_4"/>
    <property type="match status" value="1"/>
</dbReference>